<dbReference type="HOGENOM" id="CLU_028518_5_2_11"/>
<feature type="transmembrane region" description="Helical" evidence="7">
    <location>
        <begin position="20"/>
        <end position="42"/>
    </location>
</feature>
<evidence type="ECO:0000256" key="3">
    <source>
        <dbReference type="ARBA" id="ARBA00022475"/>
    </source>
</evidence>
<sequence length="318" mass="33117">MAKKTGAVVSSVWGVLRGSLSGRFSLAVLAVWVLLALVSLIWTPYPLLDQEKGSILAAPSWRHPLGTDAAGADVASWLLKGSSVELAVAALVVFITFLIGSAGIALTVSSHRIVSRLSTVAIDTLIAVPTIVIAMVIAVPFGASIAVVVIACSCAYSFTLMRIVRPQALLAVSSDYVEAARWAGAGDWTVFRRHVLPSVAPMMIIELSHCAGTAVLAEVGLTYLGVGMPSDIPSWGHTLATSSQLISVYPLTVVWSGLCVAAGVSALNIMGDSIREAADPVTNPYLRSAVGGYGPVLQGKKGWHGPGYRDDKGRGGQA</sequence>
<dbReference type="STRING" id="857290.HMPREF9156_00019"/>
<dbReference type="GO" id="GO:0055085">
    <property type="term" value="P:transmembrane transport"/>
    <property type="evidence" value="ECO:0007669"/>
    <property type="project" value="InterPro"/>
</dbReference>
<dbReference type="eggNOG" id="COG1173">
    <property type="taxonomic scope" value="Bacteria"/>
</dbReference>
<evidence type="ECO:0000256" key="5">
    <source>
        <dbReference type="ARBA" id="ARBA00022989"/>
    </source>
</evidence>
<accession>J0D5J8</accession>
<dbReference type="InterPro" id="IPR000515">
    <property type="entry name" value="MetI-like"/>
</dbReference>
<evidence type="ECO:0000256" key="2">
    <source>
        <dbReference type="ARBA" id="ARBA00022448"/>
    </source>
</evidence>
<dbReference type="InterPro" id="IPR035906">
    <property type="entry name" value="MetI-like_sf"/>
</dbReference>
<dbReference type="Pfam" id="PF00528">
    <property type="entry name" value="BPD_transp_1"/>
    <property type="match status" value="1"/>
</dbReference>
<evidence type="ECO:0000259" key="8">
    <source>
        <dbReference type="PROSITE" id="PS50928"/>
    </source>
</evidence>
<comment type="subcellular location">
    <subcellularLocation>
        <location evidence="1 7">Cell membrane</location>
        <topology evidence="1 7">Multi-pass membrane protein</topology>
    </subcellularLocation>
</comment>
<evidence type="ECO:0000313" key="10">
    <source>
        <dbReference type="Proteomes" id="UP000006415"/>
    </source>
</evidence>
<evidence type="ECO:0000256" key="4">
    <source>
        <dbReference type="ARBA" id="ARBA00022692"/>
    </source>
</evidence>
<keyword evidence="5 7" id="KW-1133">Transmembrane helix</keyword>
<dbReference type="GO" id="GO:0005886">
    <property type="term" value="C:plasma membrane"/>
    <property type="evidence" value="ECO:0007669"/>
    <property type="project" value="UniProtKB-SubCell"/>
</dbReference>
<protein>
    <recommendedName>
        <fullName evidence="8">ABC transmembrane type-1 domain-containing protein</fullName>
    </recommendedName>
</protein>
<name>J0D5J8_9BIFI</name>
<reference evidence="9 10" key="1">
    <citation type="submission" date="2012-01" db="EMBL/GenBank/DDBJ databases">
        <title>The Genome Sequence of Scardovia wiggsiae F0424.</title>
        <authorList>
            <consortium name="The Broad Institute Genome Sequencing Platform"/>
            <person name="Earl A."/>
            <person name="Ward D."/>
            <person name="Feldgarden M."/>
            <person name="Gevers D."/>
            <person name="Izard J."/>
            <person name="Ganesan A."/>
            <person name="Baranova O.V."/>
            <person name="Blanton J.M."/>
            <person name="Tanner A.C."/>
            <person name="Mathney J."/>
            <person name="Dewhirst F.E."/>
            <person name="Young S.K."/>
            <person name="Zeng Q."/>
            <person name="Gargeya S."/>
            <person name="Fitzgerald M."/>
            <person name="Haas B."/>
            <person name="Abouelleil A."/>
            <person name="Alvarado L."/>
            <person name="Arachchi H.M."/>
            <person name="Berlin A."/>
            <person name="Chapman S.B."/>
            <person name="Gearin G."/>
            <person name="Goldberg J."/>
            <person name="Griggs A."/>
            <person name="Gujja S."/>
            <person name="Hansen M."/>
            <person name="Heiman D."/>
            <person name="Howarth C."/>
            <person name="Larimer J."/>
            <person name="Lui A."/>
            <person name="MacDonald P.J.P."/>
            <person name="McCowen C."/>
            <person name="Montmayeur A."/>
            <person name="Murphy C."/>
            <person name="Neiman D."/>
            <person name="Pearson M."/>
            <person name="Priest M."/>
            <person name="Roberts A."/>
            <person name="Saif S."/>
            <person name="Shea T."/>
            <person name="Sisk P."/>
            <person name="Stolte C."/>
            <person name="Sykes S."/>
            <person name="Wortman J."/>
            <person name="Nusbaum C."/>
            <person name="Birren B."/>
        </authorList>
    </citation>
    <scope>NUCLEOTIDE SEQUENCE [LARGE SCALE GENOMIC DNA]</scope>
    <source>
        <strain evidence="9 10">F0424</strain>
    </source>
</reference>
<keyword evidence="10" id="KW-1185">Reference proteome</keyword>
<dbReference type="OrthoDB" id="9812701at2"/>
<keyword evidence="2 7" id="KW-0813">Transport</keyword>
<dbReference type="AlphaFoldDB" id="J0D5J8"/>
<feature type="transmembrane region" description="Helical" evidence="7">
    <location>
        <begin position="246"/>
        <end position="267"/>
    </location>
</feature>
<comment type="similarity">
    <text evidence="7">Belongs to the binding-protein-dependent transport system permease family.</text>
</comment>
<dbReference type="Proteomes" id="UP000006415">
    <property type="component" value="Unassembled WGS sequence"/>
</dbReference>
<organism evidence="9 10">
    <name type="scientific">Scardovia wiggsiae F0424</name>
    <dbReference type="NCBI Taxonomy" id="857290"/>
    <lineage>
        <taxon>Bacteria</taxon>
        <taxon>Bacillati</taxon>
        <taxon>Actinomycetota</taxon>
        <taxon>Actinomycetes</taxon>
        <taxon>Bifidobacteriales</taxon>
        <taxon>Bifidobacteriaceae</taxon>
        <taxon>Scardovia</taxon>
    </lineage>
</organism>
<evidence type="ECO:0000256" key="6">
    <source>
        <dbReference type="ARBA" id="ARBA00023136"/>
    </source>
</evidence>
<evidence type="ECO:0000256" key="1">
    <source>
        <dbReference type="ARBA" id="ARBA00004651"/>
    </source>
</evidence>
<dbReference type="RefSeq" id="WP_007147087.1">
    <property type="nucleotide sequence ID" value="NZ_AKCI01000001.1"/>
</dbReference>
<dbReference type="Gene3D" id="1.10.3720.10">
    <property type="entry name" value="MetI-like"/>
    <property type="match status" value="1"/>
</dbReference>
<dbReference type="PROSITE" id="PS50928">
    <property type="entry name" value="ABC_TM1"/>
    <property type="match status" value="1"/>
</dbReference>
<proteinExistence type="inferred from homology"/>
<gene>
    <name evidence="9" type="ORF">HMPREF9156_00019</name>
</gene>
<dbReference type="SUPFAM" id="SSF161098">
    <property type="entry name" value="MetI-like"/>
    <property type="match status" value="1"/>
</dbReference>
<keyword evidence="6 7" id="KW-0472">Membrane</keyword>
<keyword evidence="3" id="KW-1003">Cell membrane</keyword>
<feature type="domain" description="ABC transmembrane type-1" evidence="8">
    <location>
        <begin position="82"/>
        <end position="271"/>
    </location>
</feature>
<evidence type="ECO:0000256" key="7">
    <source>
        <dbReference type="RuleBase" id="RU363032"/>
    </source>
</evidence>
<dbReference type="EMBL" id="AGZS01000001">
    <property type="protein sequence ID" value="EJD65255.1"/>
    <property type="molecule type" value="Genomic_DNA"/>
</dbReference>
<evidence type="ECO:0000313" key="9">
    <source>
        <dbReference type="EMBL" id="EJD65255.1"/>
    </source>
</evidence>
<dbReference type="PANTHER" id="PTHR43386:SF1">
    <property type="entry name" value="D,D-DIPEPTIDE TRANSPORT SYSTEM PERMEASE PROTEIN DDPC-RELATED"/>
    <property type="match status" value="1"/>
</dbReference>
<keyword evidence="4 7" id="KW-0812">Transmembrane</keyword>
<feature type="transmembrane region" description="Helical" evidence="7">
    <location>
        <begin position="86"/>
        <end position="108"/>
    </location>
</feature>
<dbReference type="InterPro" id="IPR050366">
    <property type="entry name" value="BP-dependent_transpt_permease"/>
</dbReference>
<comment type="caution">
    <text evidence="9">The sequence shown here is derived from an EMBL/GenBank/DDBJ whole genome shotgun (WGS) entry which is preliminary data.</text>
</comment>
<dbReference type="PANTHER" id="PTHR43386">
    <property type="entry name" value="OLIGOPEPTIDE TRANSPORT SYSTEM PERMEASE PROTEIN APPC"/>
    <property type="match status" value="1"/>
</dbReference>
<dbReference type="CDD" id="cd06261">
    <property type="entry name" value="TM_PBP2"/>
    <property type="match status" value="1"/>
</dbReference>